<name>A0A1E3GXQ9_9HYPH</name>
<gene>
    <name evidence="1" type="ORF">A6302_03853</name>
</gene>
<comment type="caution">
    <text evidence="1">The sequence shown here is derived from an EMBL/GenBank/DDBJ whole genome shotgun (WGS) entry which is preliminary data.</text>
</comment>
<dbReference type="AlphaFoldDB" id="A0A1E3GXQ9"/>
<evidence type="ECO:0000313" key="1">
    <source>
        <dbReference type="EMBL" id="ODN68848.1"/>
    </source>
</evidence>
<reference evidence="1 2" key="1">
    <citation type="submission" date="2016-07" db="EMBL/GenBank/DDBJ databases">
        <title>Draft Genome Sequence of Methylobrevis pamukkalensis PK2.</title>
        <authorList>
            <person name="Vasilenko O.V."/>
            <person name="Doronina N.V."/>
            <person name="Shmareva M.N."/>
            <person name="Tarlachkov S.V."/>
            <person name="Mustakhimov I."/>
            <person name="Trotsenko Y.A."/>
        </authorList>
    </citation>
    <scope>NUCLEOTIDE SEQUENCE [LARGE SCALE GENOMIC DNA]</scope>
    <source>
        <strain evidence="1 2">PK2</strain>
    </source>
</reference>
<sequence length="184" mass="19644">MNMQPGSFTVYAGSQIARLAPTLGFALFVEERPGGAPALLAELRDGQITAVLDVIDHFDDVIGRRFSASDLAEIGPRVIDLVLGIFTADDGEAPATGKGGGATVTHAEHLAWSFRAATGWLGWTPAEAYAATIPEIRQAYRGRVDMLGAIFGGGEERPDVPIEKKWRATFTALGTKKVPPARLR</sequence>
<proteinExistence type="predicted"/>
<protein>
    <submittedName>
        <fullName evidence="1">Uncharacterized protein</fullName>
    </submittedName>
</protein>
<dbReference type="RefSeq" id="WP_069308094.1">
    <property type="nucleotide sequence ID" value="NZ_MCRJ01000128.1"/>
</dbReference>
<dbReference type="Proteomes" id="UP000094622">
    <property type="component" value="Unassembled WGS sequence"/>
</dbReference>
<dbReference type="PATRIC" id="fig|1439726.3.peg.4066"/>
<evidence type="ECO:0000313" key="2">
    <source>
        <dbReference type="Proteomes" id="UP000094622"/>
    </source>
</evidence>
<keyword evidence="2" id="KW-1185">Reference proteome</keyword>
<organism evidence="1 2">
    <name type="scientific">Methylobrevis pamukkalensis</name>
    <dbReference type="NCBI Taxonomy" id="1439726"/>
    <lineage>
        <taxon>Bacteria</taxon>
        <taxon>Pseudomonadati</taxon>
        <taxon>Pseudomonadota</taxon>
        <taxon>Alphaproteobacteria</taxon>
        <taxon>Hyphomicrobiales</taxon>
        <taxon>Pleomorphomonadaceae</taxon>
        <taxon>Methylobrevis</taxon>
    </lineage>
</organism>
<dbReference type="OrthoDB" id="7306418at2"/>
<dbReference type="EMBL" id="MCRJ01000128">
    <property type="protein sequence ID" value="ODN68848.1"/>
    <property type="molecule type" value="Genomic_DNA"/>
</dbReference>
<accession>A0A1E3GXQ9</accession>